<reference evidence="1 2" key="2">
    <citation type="journal article" date="2009" name="PLoS ONE">
        <title>An integrated genetic and cytogenetic map of the cucumber genome.</title>
        <authorList>
            <person name="Ren Y."/>
            <person name="Zhang Z."/>
            <person name="Liu J."/>
            <person name="Staub J.E."/>
            <person name="Han Y."/>
            <person name="Cheng Z."/>
            <person name="Li X."/>
            <person name="Lu J."/>
            <person name="Miao H."/>
            <person name="Kang H."/>
            <person name="Xie B."/>
            <person name="Gu X."/>
            <person name="Wang X."/>
            <person name="Du Y."/>
            <person name="Jin W."/>
            <person name="Huang S."/>
        </authorList>
    </citation>
    <scope>NUCLEOTIDE SEQUENCE [LARGE SCALE GENOMIC DNA]</scope>
    <source>
        <strain evidence="2">cv. 9930</strain>
    </source>
</reference>
<organism evidence="1 2">
    <name type="scientific">Cucumis sativus</name>
    <name type="common">Cucumber</name>
    <dbReference type="NCBI Taxonomy" id="3659"/>
    <lineage>
        <taxon>Eukaryota</taxon>
        <taxon>Viridiplantae</taxon>
        <taxon>Streptophyta</taxon>
        <taxon>Embryophyta</taxon>
        <taxon>Tracheophyta</taxon>
        <taxon>Spermatophyta</taxon>
        <taxon>Magnoliopsida</taxon>
        <taxon>eudicotyledons</taxon>
        <taxon>Gunneridae</taxon>
        <taxon>Pentapetalae</taxon>
        <taxon>rosids</taxon>
        <taxon>fabids</taxon>
        <taxon>Cucurbitales</taxon>
        <taxon>Cucurbitaceae</taxon>
        <taxon>Benincaseae</taxon>
        <taxon>Cucumis</taxon>
    </lineage>
</organism>
<name>A0A0A0LDT2_CUCSA</name>
<keyword evidence="2" id="KW-1185">Reference proteome</keyword>
<dbReference type="Proteomes" id="UP000029981">
    <property type="component" value="Chromosome 3"/>
</dbReference>
<proteinExistence type="predicted"/>
<reference evidence="1 2" key="1">
    <citation type="journal article" date="2009" name="Nat. Genet.">
        <title>The genome of the cucumber, Cucumis sativus L.</title>
        <authorList>
            <person name="Huang S."/>
            <person name="Li R."/>
            <person name="Zhang Z."/>
            <person name="Li L."/>
            <person name="Gu X."/>
            <person name="Fan W."/>
            <person name="Lucas W.J."/>
            <person name="Wang X."/>
            <person name="Xie B."/>
            <person name="Ni P."/>
            <person name="Ren Y."/>
            <person name="Zhu H."/>
            <person name="Li J."/>
            <person name="Lin K."/>
            <person name="Jin W."/>
            <person name="Fei Z."/>
            <person name="Li G."/>
            <person name="Staub J."/>
            <person name="Kilian A."/>
            <person name="van der Vossen E.A."/>
            <person name="Wu Y."/>
            <person name="Guo J."/>
            <person name="He J."/>
            <person name="Jia Z."/>
            <person name="Ren Y."/>
            <person name="Tian G."/>
            <person name="Lu Y."/>
            <person name="Ruan J."/>
            <person name="Qian W."/>
            <person name="Wang M."/>
            <person name="Huang Q."/>
            <person name="Li B."/>
            <person name="Xuan Z."/>
            <person name="Cao J."/>
            <person name="Asan"/>
            <person name="Wu Z."/>
            <person name="Zhang J."/>
            <person name="Cai Q."/>
            <person name="Bai Y."/>
            <person name="Zhao B."/>
            <person name="Han Y."/>
            <person name="Li Y."/>
            <person name="Li X."/>
            <person name="Wang S."/>
            <person name="Shi Q."/>
            <person name="Liu S."/>
            <person name="Cho W.K."/>
            <person name="Kim J.Y."/>
            <person name="Xu Y."/>
            <person name="Heller-Uszynska K."/>
            <person name="Miao H."/>
            <person name="Cheng Z."/>
            <person name="Zhang S."/>
            <person name="Wu J."/>
            <person name="Yang Y."/>
            <person name="Kang H."/>
            <person name="Li M."/>
            <person name="Liang H."/>
            <person name="Ren X."/>
            <person name="Shi Z."/>
            <person name="Wen M."/>
            <person name="Jian M."/>
            <person name="Yang H."/>
            <person name="Zhang G."/>
            <person name="Yang Z."/>
            <person name="Chen R."/>
            <person name="Liu S."/>
            <person name="Li J."/>
            <person name="Ma L."/>
            <person name="Liu H."/>
            <person name="Zhou Y."/>
            <person name="Zhao J."/>
            <person name="Fang X."/>
            <person name="Li G."/>
            <person name="Fang L."/>
            <person name="Li Y."/>
            <person name="Liu D."/>
            <person name="Zheng H."/>
            <person name="Zhang Y."/>
            <person name="Qin N."/>
            <person name="Li Z."/>
            <person name="Yang G."/>
            <person name="Yang S."/>
            <person name="Bolund L."/>
            <person name="Kristiansen K."/>
            <person name="Zheng H."/>
            <person name="Li S."/>
            <person name="Zhang X."/>
            <person name="Yang H."/>
            <person name="Wang J."/>
            <person name="Sun R."/>
            <person name="Zhang B."/>
            <person name="Jiang S."/>
            <person name="Wang J."/>
            <person name="Du Y."/>
            <person name="Li S."/>
        </authorList>
    </citation>
    <scope>NUCLEOTIDE SEQUENCE [LARGE SCALE GENOMIC DNA]</scope>
    <source>
        <strain evidence="2">cv. 9930</strain>
    </source>
</reference>
<evidence type="ECO:0000313" key="1">
    <source>
        <dbReference type="EMBL" id="KGN58256.1"/>
    </source>
</evidence>
<reference evidence="1 2" key="4">
    <citation type="journal article" date="2011" name="BMC Genomics">
        <title>RNA-Seq improves annotation of protein-coding genes in the cucumber genome.</title>
        <authorList>
            <person name="Li Z."/>
            <person name="Zhang Z."/>
            <person name="Yan P."/>
            <person name="Huang S."/>
            <person name="Fei Z."/>
            <person name="Lin K."/>
        </authorList>
    </citation>
    <scope>NUCLEOTIDE SEQUENCE [LARGE SCALE GENOMIC DNA]</scope>
    <source>
        <strain evidence="2">cv. 9930</strain>
    </source>
</reference>
<sequence>MARAVGEWRVSERVSEARLGKRVGVFICSRGAGAAPPMDVRTLICDWQVGKFGASFLCAKFCDSRFPVFDRLLLPRPFVPRRGDKAGPRSNLGTPPFEPLFHFFQLYI</sequence>
<evidence type="ECO:0000313" key="2">
    <source>
        <dbReference type="Proteomes" id="UP000029981"/>
    </source>
</evidence>
<reference evidence="1 2" key="3">
    <citation type="journal article" date="2010" name="BMC Genomics">
        <title>Transcriptome sequencing and comparative analysis of cucumber flowers with different sex types.</title>
        <authorList>
            <person name="Guo S."/>
            <person name="Zheng Y."/>
            <person name="Joung J.G."/>
            <person name="Liu S."/>
            <person name="Zhang Z."/>
            <person name="Crasta O.R."/>
            <person name="Sobral B.W."/>
            <person name="Xu Y."/>
            <person name="Huang S."/>
            <person name="Fei Z."/>
        </authorList>
    </citation>
    <scope>NUCLEOTIDE SEQUENCE [LARGE SCALE GENOMIC DNA]</scope>
    <source>
        <strain evidence="2">cv. 9930</strain>
    </source>
</reference>
<dbReference type="EMBL" id="CM002924">
    <property type="protein sequence ID" value="KGN58256.1"/>
    <property type="molecule type" value="Genomic_DNA"/>
</dbReference>
<dbReference type="Gramene" id="KGN58256">
    <property type="protein sequence ID" value="KGN58256"/>
    <property type="gene ID" value="Csa_3G599730"/>
</dbReference>
<gene>
    <name evidence="1" type="ORF">Csa_3G599730</name>
</gene>
<accession>A0A0A0LDT2</accession>
<dbReference type="AlphaFoldDB" id="A0A0A0LDT2"/>
<protein>
    <submittedName>
        <fullName evidence="1">Uncharacterized protein</fullName>
    </submittedName>
</protein>